<keyword evidence="2" id="KW-0217">Developmental protein</keyword>
<evidence type="ECO:0000313" key="8">
    <source>
        <dbReference type="Proteomes" id="UP001152523"/>
    </source>
</evidence>
<evidence type="ECO:0000256" key="3">
    <source>
        <dbReference type="ARBA" id="ARBA00022782"/>
    </source>
</evidence>
<feature type="coiled-coil region" evidence="6">
    <location>
        <begin position="209"/>
        <end position="236"/>
    </location>
</feature>
<reference evidence="7" key="1">
    <citation type="submission" date="2022-07" db="EMBL/GenBank/DDBJ databases">
        <authorList>
            <person name="Macas J."/>
            <person name="Novak P."/>
            <person name="Neumann P."/>
        </authorList>
    </citation>
    <scope>NUCLEOTIDE SEQUENCE</scope>
</reference>
<dbReference type="GO" id="GO:0009908">
    <property type="term" value="P:flower development"/>
    <property type="evidence" value="ECO:0007669"/>
    <property type="project" value="UniProtKB-KW"/>
</dbReference>
<dbReference type="InterPro" id="IPR040353">
    <property type="entry name" value="FLX/FLX-like"/>
</dbReference>
<evidence type="ECO:0000256" key="4">
    <source>
        <dbReference type="ARBA" id="ARBA00023054"/>
    </source>
</evidence>
<dbReference type="GO" id="GO:0030154">
    <property type="term" value="P:cell differentiation"/>
    <property type="evidence" value="ECO:0007669"/>
    <property type="project" value="UniProtKB-KW"/>
</dbReference>
<feature type="coiled-coil region" evidence="6">
    <location>
        <begin position="66"/>
        <end position="142"/>
    </location>
</feature>
<keyword evidence="3" id="KW-0221">Differentiation</keyword>
<evidence type="ECO:0000256" key="6">
    <source>
        <dbReference type="SAM" id="Coils"/>
    </source>
</evidence>
<comment type="similarity">
    <text evidence="1">Belongs to the FLX family.</text>
</comment>
<dbReference type="AlphaFoldDB" id="A0AAV0EER7"/>
<keyword evidence="8" id="KW-1185">Reference proteome</keyword>
<name>A0AAV0EER7_9ASTE</name>
<keyword evidence="4 6" id="KW-0175">Coiled coil</keyword>
<comment type="caution">
    <text evidence="7">The sequence shown here is derived from an EMBL/GenBank/DDBJ whole genome shotgun (WGS) entry which is preliminary data.</text>
</comment>
<proteinExistence type="inferred from homology"/>
<dbReference type="EMBL" id="CAMAPF010000919">
    <property type="protein sequence ID" value="CAH9121090.1"/>
    <property type="molecule type" value="Genomic_DNA"/>
</dbReference>
<evidence type="ECO:0000313" key="7">
    <source>
        <dbReference type="EMBL" id="CAH9121090.1"/>
    </source>
</evidence>
<accession>A0AAV0EER7</accession>
<protein>
    <submittedName>
        <fullName evidence="7">Uncharacterized protein</fullName>
    </submittedName>
</protein>
<evidence type="ECO:0000256" key="1">
    <source>
        <dbReference type="ARBA" id="ARBA00005405"/>
    </source>
</evidence>
<dbReference type="Proteomes" id="UP001152523">
    <property type="component" value="Unassembled WGS sequence"/>
</dbReference>
<keyword evidence="5" id="KW-0287">Flowering</keyword>
<evidence type="ECO:0000256" key="5">
    <source>
        <dbReference type="ARBA" id="ARBA00023089"/>
    </source>
</evidence>
<dbReference type="PANTHER" id="PTHR33405">
    <property type="entry name" value="PROTEIN FLX-LIKE 2"/>
    <property type="match status" value="1"/>
</dbReference>
<organism evidence="7 8">
    <name type="scientific">Cuscuta epithymum</name>
    <dbReference type="NCBI Taxonomy" id="186058"/>
    <lineage>
        <taxon>Eukaryota</taxon>
        <taxon>Viridiplantae</taxon>
        <taxon>Streptophyta</taxon>
        <taxon>Embryophyta</taxon>
        <taxon>Tracheophyta</taxon>
        <taxon>Spermatophyta</taxon>
        <taxon>Magnoliopsida</taxon>
        <taxon>eudicotyledons</taxon>
        <taxon>Gunneridae</taxon>
        <taxon>Pentapetalae</taxon>
        <taxon>asterids</taxon>
        <taxon>lamiids</taxon>
        <taxon>Solanales</taxon>
        <taxon>Convolvulaceae</taxon>
        <taxon>Cuscuteae</taxon>
        <taxon>Cuscuta</taxon>
        <taxon>Cuscuta subgen. Cuscuta</taxon>
    </lineage>
</organism>
<gene>
    <name evidence="7" type="ORF">CEPIT_LOCUS23435</name>
</gene>
<evidence type="ECO:0000256" key="2">
    <source>
        <dbReference type="ARBA" id="ARBA00022473"/>
    </source>
</evidence>
<sequence length="280" mass="31328">MKRGAASKLMAGRNYLPPSALNLRGDPPEIADRRIFPPRPRLQPSVILEELVASQHREIQALSHERQSLAASHVRLKRKLAAAQKELQHLSAIASAVEAEEDARVREAYEESLRMEAQVLALNKLRNELAQVNADTENMSARRKDLVSKLNEIEDALMGVLSDLVRILGIKAKVETMHKELQRGRDAVKYERKMKVVNLKQSGIMEMNMVRICAEIERLRVEVVDAEKRAMAAAAASLTPSSENLLWSFAQDNYETPEGGYGEKMCLSPCAAHQFHVLSS</sequence>
<dbReference type="PANTHER" id="PTHR33405:SF17">
    <property type="entry name" value="PROTEIN FLC EXPRESSOR"/>
    <property type="match status" value="1"/>
</dbReference>